<dbReference type="Pfam" id="PF02321">
    <property type="entry name" value="OEP"/>
    <property type="match status" value="2"/>
</dbReference>
<feature type="chain" id="PRO_5035196605" evidence="3">
    <location>
        <begin position="25"/>
        <end position="426"/>
    </location>
</feature>
<keyword evidence="5" id="KW-1185">Reference proteome</keyword>
<dbReference type="PANTHER" id="PTHR30203">
    <property type="entry name" value="OUTER MEMBRANE CATION EFFLUX PROTEIN"/>
    <property type="match status" value="1"/>
</dbReference>
<dbReference type="GO" id="GO:0015562">
    <property type="term" value="F:efflux transmembrane transporter activity"/>
    <property type="evidence" value="ECO:0007669"/>
    <property type="project" value="InterPro"/>
</dbReference>
<dbReference type="SUPFAM" id="SSF56954">
    <property type="entry name" value="Outer membrane efflux proteins (OEP)"/>
    <property type="match status" value="1"/>
</dbReference>
<keyword evidence="3" id="KW-0732">Signal</keyword>
<comment type="similarity">
    <text evidence="1">Belongs to the outer membrane factor (OMF) (TC 1.B.17) family.</text>
</comment>
<evidence type="ECO:0000313" key="4">
    <source>
        <dbReference type="EMBL" id="CAB1369039.1"/>
    </source>
</evidence>
<feature type="coiled-coil region" evidence="2">
    <location>
        <begin position="113"/>
        <end position="176"/>
    </location>
</feature>
<accession>A0A6S6XY36</accession>
<evidence type="ECO:0000256" key="1">
    <source>
        <dbReference type="ARBA" id="ARBA00007613"/>
    </source>
</evidence>
<evidence type="ECO:0000256" key="3">
    <source>
        <dbReference type="SAM" id="SignalP"/>
    </source>
</evidence>
<dbReference type="AlphaFoldDB" id="A0A6S6XY36"/>
<evidence type="ECO:0000256" key="2">
    <source>
        <dbReference type="SAM" id="Coils"/>
    </source>
</evidence>
<keyword evidence="2" id="KW-0175">Coiled coil</keyword>
<organism evidence="4 5">
    <name type="scientific">Denitratisoma oestradiolicum</name>
    <dbReference type="NCBI Taxonomy" id="311182"/>
    <lineage>
        <taxon>Bacteria</taxon>
        <taxon>Pseudomonadati</taxon>
        <taxon>Pseudomonadota</taxon>
        <taxon>Betaproteobacteria</taxon>
        <taxon>Nitrosomonadales</taxon>
        <taxon>Sterolibacteriaceae</taxon>
        <taxon>Denitratisoma</taxon>
    </lineage>
</organism>
<feature type="signal peptide" evidence="3">
    <location>
        <begin position="1"/>
        <end position="24"/>
    </location>
</feature>
<protein>
    <submittedName>
        <fullName evidence="4">Transporter</fullName>
    </submittedName>
</protein>
<evidence type="ECO:0000313" key="5">
    <source>
        <dbReference type="Proteomes" id="UP000515733"/>
    </source>
</evidence>
<dbReference type="InterPro" id="IPR010131">
    <property type="entry name" value="MdtP/NodT-like"/>
</dbReference>
<dbReference type="InterPro" id="IPR003423">
    <property type="entry name" value="OMP_efflux"/>
</dbReference>
<dbReference type="EMBL" id="LR778301">
    <property type="protein sequence ID" value="CAB1369039.1"/>
    <property type="molecule type" value="Genomic_DNA"/>
</dbReference>
<proteinExistence type="inferred from homology"/>
<dbReference type="Gene3D" id="1.20.1600.10">
    <property type="entry name" value="Outer membrane efflux proteins (OEP)"/>
    <property type="match status" value="1"/>
</dbReference>
<dbReference type="PANTHER" id="PTHR30203:SF24">
    <property type="entry name" value="BLR4935 PROTEIN"/>
    <property type="match status" value="1"/>
</dbReference>
<dbReference type="RefSeq" id="WP_145769047.1">
    <property type="nucleotide sequence ID" value="NZ_LR778301.1"/>
</dbReference>
<dbReference type="KEGG" id="doe:DENOEST_1874"/>
<gene>
    <name evidence="4" type="ORF">DENOEST_1874</name>
</gene>
<dbReference type="Proteomes" id="UP000515733">
    <property type="component" value="Chromosome"/>
</dbReference>
<dbReference type="OrthoDB" id="9791261at2"/>
<reference evidence="4 5" key="1">
    <citation type="submission" date="2020-03" db="EMBL/GenBank/DDBJ databases">
        <authorList>
            <consortium name="Genoscope - CEA"/>
            <person name="William W."/>
        </authorList>
    </citation>
    <scope>NUCLEOTIDE SEQUENCE [LARGE SCALE GENOMIC DNA]</scope>
    <source>
        <strain evidence="5">DSM 16959</strain>
    </source>
</reference>
<sequence>MRSVTATQALAMLLALAMMGSAIAQETLPGRTVESLLDYAKSSNPEYASMRLEAEAASERVYPAGALPDPVLRTELQNVTNFGAESGTSFNLLPSRVGSTKYTVMQSLPFWGKRDLKREAAEAEAQAAQGKAGLTWTEQAARIKTAYAQYFAVARLIRLNQEVIDLIDRMERISQARYAGGLAPQQDAIRAQVERTSMRNELIQMETEHHHARARLNALLARPAQSSLADPEQLRPVPIPAKLDYTTLEDRLRGRNPQLFTDDAKIRAAEKNRDLTYRNRYPDFTVGVSPIQTRSRVNEWELMFELNIPLQQESRRSQEREAEKMLDAAKARKDATANQLLADLSENLSGIDAARRMEQLAQTSLLPQAELTFKAALAGYETGKVDFATLLDAQRQIRKAKQDVIKAQAEQQGRLADIERLIGEEL</sequence>
<name>A0A6S6XY36_9PROT</name>